<dbReference type="Gene3D" id="2.60.40.150">
    <property type="entry name" value="C2 domain"/>
    <property type="match status" value="1"/>
</dbReference>
<sequence>MKENEEKLNGKIIKRRNAEAEASGGTYSTMPISQRLRVSMDQECSTATEEVQTMGEALGLLKVVVVQGKRLVIRDFKSSDPYVVVKLGNQTAKTKVINSCLNPVWNEELSFSLKEPIGVINLEVFDKDLLKTDDKMGHTHLSLQPIVSAARLRQILRVTSGETVLRKVIPDSDNCLVRESSITCVNGEVVQSVWLRLCGVESGEIELKIKLIDPPVAVPPSSLVTPNVIPFHIKALYSCTLAWTFIGEIANVSVNYQFQFLFMLTLDLENGSEVVYIPRFLSFGDAWKWFEYLDNDIPWTRPTVRVFGRSCVQPRDTCYVASSGLPELIYSGYKPHAYSWDDYPPLKLLLEAVHKALPGSSFNSLLLNRYKGGNDYVGWHSDDEKLYGLTPEIASVSFGCDRDFLLKKKPRKTSQEKRIDEEPVTKRLKKSSHVDQHSFTLKHGSLLVMRGYTQRDWVHSVPKRAKAEATHRQMTRGTCSPQLSTNSFRISIEADSMGFFLCDNVKEGQTD</sequence>
<dbReference type="PROSITE" id="PS50004">
    <property type="entry name" value="C2"/>
    <property type="match status" value="1"/>
</dbReference>
<feature type="binding site" evidence="2">
    <location>
        <position position="459"/>
    </location>
    <ligand>
        <name>2-oxoglutarate</name>
        <dbReference type="ChEBI" id="CHEBI:16810"/>
    </ligand>
</feature>
<evidence type="ECO:0000259" key="4">
    <source>
        <dbReference type="PROSITE" id="PS51471"/>
    </source>
</evidence>
<dbReference type="GO" id="GO:0006307">
    <property type="term" value="P:DNA alkylation repair"/>
    <property type="evidence" value="ECO:0007669"/>
    <property type="project" value="TreeGrafter"/>
</dbReference>
<dbReference type="FunFam" id="2.60.120.590:FF:000015">
    <property type="entry name" value="DNA oxidative demethylase ALKBH2"/>
    <property type="match status" value="1"/>
</dbReference>
<accession>A0A8K0HGY6</accession>
<feature type="domain" description="Fe2OG dioxygenase" evidence="4">
    <location>
        <begin position="361"/>
        <end position="503"/>
    </location>
</feature>
<feature type="binding site" evidence="2">
    <location>
        <position position="383"/>
    </location>
    <ligand>
        <name>substrate</name>
    </ligand>
</feature>
<feature type="binding site" evidence="2">
    <location>
        <position position="370"/>
    </location>
    <ligand>
        <name>2-oxoglutarate</name>
        <dbReference type="ChEBI" id="CHEBI:16810"/>
    </ligand>
</feature>
<dbReference type="PROSITE" id="PS51471">
    <property type="entry name" value="FE2OG_OXY"/>
    <property type="match status" value="1"/>
</dbReference>
<gene>
    <name evidence="5" type="ORF">FNV43_RR07989</name>
</gene>
<evidence type="ECO:0000256" key="2">
    <source>
        <dbReference type="PIRSR" id="PIRSR632852-1"/>
    </source>
</evidence>
<dbReference type="CDD" id="cd04038">
    <property type="entry name" value="C2_ArfGAP"/>
    <property type="match status" value="1"/>
</dbReference>
<proteinExistence type="inferred from homology"/>
<dbReference type="GO" id="GO:0051747">
    <property type="term" value="F:cytosine C-5 DNA demethylase activity"/>
    <property type="evidence" value="ECO:0007669"/>
    <property type="project" value="TreeGrafter"/>
</dbReference>
<reference evidence="5" key="1">
    <citation type="submission" date="2020-03" db="EMBL/GenBank/DDBJ databases">
        <title>A high-quality chromosome-level genome assembly of a woody plant with both climbing and erect habits, Rhamnella rubrinervis.</title>
        <authorList>
            <person name="Lu Z."/>
            <person name="Yang Y."/>
            <person name="Zhu X."/>
            <person name="Sun Y."/>
        </authorList>
    </citation>
    <scope>NUCLEOTIDE SEQUENCE</scope>
    <source>
        <strain evidence="5">BYM</strain>
        <tissue evidence="5">Leaf</tissue>
    </source>
</reference>
<dbReference type="InterPro" id="IPR035892">
    <property type="entry name" value="C2_domain_sf"/>
</dbReference>
<dbReference type="PANTHER" id="PTHR31573">
    <property type="entry name" value="ALPHA-KETOGLUTARATE-DEPENDENT DIOXYGENASE ALKB HOMOLOG 2"/>
    <property type="match status" value="1"/>
</dbReference>
<dbReference type="Gene3D" id="2.60.120.590">
    <property type="entry name" value="Alpha-ketoglutarate-dependent dioxygenase AlkB-like"/>
    <property type="match status" value="1"/>
</dbReference>
<dbReference type="GO" id="GO:0008198">
    <property type="term" value="F:ferrous iron binding"/>
    <property type="evidence" value="ECO:0007669"/>
    <property type="project" value="TreeGrafter"/>
</dbReference>
<feature type="binding site" evidence="2">
    <location>
        <position position="368"/>
    </location>
    <ligand>
        <name>2-oxoglutarate</name>
        <dbReference type="ChEBI" id="CHEBI:16810"/>
    </ligand>
</feature>
<dbReference type="Pfam" id="PF00168">
    <property type="entry name" value="C2"/>
    <property type="match status" value="1"/>
</dbReference>
<dbReference type="SUPFAM" id="SSF49562">
    <property type="entry name" value="C2 domain (Calcium/lipid-binding domain, CaLB)"/>
    <property type="match status" value="1"/>
</dbReference>
<dbReference type="Pfam" id="PF13532">
    <property type="entry name" value="2OG-FeII_Oxy_2"/>
    <property type="match status" value="1"/>
</dbReference>
<dbReference type="Proteomes" id="UP000796880">
    <property type="component" value="Unassembled WGS sequence"/>
</dbReference>
<dbReference type="SMART" id="SM00239">
    <property type="entry name" value="C2"/>
    <property type="match status" value="1"/>
</dbReference>
<name>A0A8K0HGY6_9ROSA</name>
<comment type="caution">
    <text evidence="5">The sequence shown here is derived from an EMBL/GenBank/DDBJ whole genome shotgun (WGS) entry which is preliminary data.</text>
</comment>
<feature type="binding site" evidence="2">
    <location>
        <position position="380"/>
    </location>
    <ligand>
        <name>2-oxoglutarate</name>
        <dbReference type="ChEBI" id="CHEBI:16810"/>
    </ligand>
</feature>
<dbReference type="InterPro" id="IPR005123">
    <property type="entry name" value="Oxoglu/Fe-dep_dioxygenase_dom"/>
</dbReference>
<organism evidence="5 6">
    <name type="scientific">Rhamnella rubrinervis</name>
    <dbReference type="NCBI Taxonomy" id="2594499"/>
    <lineage>
        <taxon>Eukaryota</taxon>
        <taxon>Viridiplantae</taxon>
        <taxon>Streptophyta</taxon>
        <taxon>Embryophyta</taxon>
        <taxon>Tracheophyta</taxon>
        <taxon>Spermatophyta</taxon>
        <taxon>Magnoliopsida</taxon>
        <taxon>eudicotyledons</taxon>
        <taxon>Gunneridae</taxon>
        <taxon>Pentapetalae</taxon>
        <taxon>rosids</taxon>
        <taxon>fabids</taxon>
        <taxon>Rosales</taxon>
        <taxon>Rhamnaceae</taxon>
        <taxon>rhamnoid group</taxon>
        <taxon>Rhamneae</taxon>
        <taxon>Rhamnella</taxon>
    </lineage>
</organism>
<dbReference type="AlphaFoldDB" id="A0A8K0HGY6"/>
<evidence type="ECO:0000259" key="3">
    <source>
        <dbReference type="PROSITE" id="PS50004"/>
    </source>
</evidence>
<feature type="domain" description="C2" evidence="3">
    <location>
        <begin position="41"/>
        <end position="156"/>
    </location>
</feature>
<evidence type="ECO:0000256" key="1">
    <source>
        <dbReference type="ARBA" id="ARBA00007879"/>
    </source>
</evidence>
<evidence type="ECO:0000313" key="5">
    <source>
        <dbReference type="EMBL" id="KAF3451893.1"/>
    </source>
</evidence>
<protein>
    <submittedName>
        <fullName evidence="5">Uncharacterized protein</fullName>
    </submittedName>
</protein>
<dbReference type="InterPro" id="IPR032852">
    <property type="entry name" value="ALKBH2"/>
</dbReference>
<dbReference type="EMBL" id="VOIH02000003">
    <property type="protein sequence ID" value="KAF3451893.1"/>
    <property type="molecule type" value="Genomic_DNA"/>
</dbReference>
<evidence type="ECO:0000313" key="6">
    <source>
        <dbReference type="Proteomes" id="UP000796880"/>
    </source>
</evidence>
<keyword evidence="6" id="KW-1185">Reference proteome</keyword>
<feature type="binding site" evidence="2">
    <location>
        <begin position="307"/>
        <end position="309"/>
    </location>
    <ligand>
        <name>substrate</name>
    </ligand>
</feature>
<dbReference type="SUPFAM" id="SSF51197">
    <property type="entry name" value="Clavaminate synthase-like"/>
    <property type="match status" value="1"/>
</dbReference>
<comment type="similarity">
    <text evidence="1">Belongs to the alkB family.</text>
</comment>
<dbReference type="OrthoDB" id="545910at2759"/>
<dbReference type="PANTHER" id="PTHR31573:SF1">
    <property type="entry name" value="DNA OXIDATIVE DEMETHYLASE ALKBH2"/>
    <property type="match status" value="1"/>
</dbReference>
<dbReference type="GO" id="GO:0035516">
    <property type="term" value="F:broad specificity oxidative DNA demethylase activity"/>
    <property type="evidence" value="ECO:0007669"/>
    <property type="project" value="TreeGrafter"/>
</dbReference>
<dbReference type="InterPro" id="IPR027450">
    <property type="entry name" value="AlkB-like"/>
</dbReference>
<dbReference type="InterPro" id="IPR037151">
    <property type="entry name" value="AlkB-like_sf"/>
</dbReference>
<dbReference type="InterPro" id="IPR000008">
    <property type="entry name" value="C2_dom"/>
</dbReference>